<evidence type="ECO:0000313" key="7">
    <source>
        <dbReference type="Proteomes" id="UP001378592"/>
    </source>
</evidence>
<dbReference type="InterPro" id="IPR039249">
    <property type="entry name" value="GPATCH11"/>
</dbReference>
<dbReference type="PANTHER" id="PTHR21032:SF0">
    <property type="entry name" value="G PATCH DOMAIN-CONTAINING PROTEIN 11"/>
    <property type="match status" value="1"/>
</dbReference>
<accession>A0AAN9Z7I7</accession>
<dbReference type="InterPro" id="IPR000467">
    <property type="entry name" value="G_patch_dom"/>
</dbReference>
<dbReference type="InterPro" id="IPR025239">
    <property type="entry name" value="DUF4187"/>
</dbReference>
<evidence type="ECO:0000259" key="5">
    <source>
        <dbReference type="PROSITE" id="PS50174"/>
    </source>
</evidence>
<dbReference type="GO" id="GO:0000776">
    <property type="term" value="C:kinetochore"/>
    <property type="evidence" value="ECO:0007669"/>
    <property type="project" value="TreeGrafter"/>
</dbReference>
<dbReference type="Pfam" id="PF13821">
    <property type="entry name" value="DUF4187"/>
    <property type="match status" value="1"/>
</dbReference>
<proteinExistence type="inferred from homology"/>
<evidence type="ECO:0000313" key="6">
    <source>
        <dbReference type="EMBL" id="KAK7871243.1"/>
    </source>
</evidence>
<dbReference type="Proteomes" id="UP001378592">
    <property type="component" value="Unassembled WGS sequence"/>
</dbReference>
<dbReference type="SMART" id="SM01173">
    <property type="entry name" value="DUF4187"/>
    <property type="match status" value="1"/>
</dbReference>
<dbReference type="AlphaFoldDB" id="A0AAN9Z7I7"/>
<comment type="similarity">
    <text evidence="1">Belongs to the GPATCH11 family.</text>
</comment>
<evidence type="ECO:0000256" key="3">
    <source>
        <dbReference type="ARBA" id="ARBA00030688"/>
    </source>
</evidence>
<feature type="region of interest" description="Disordered" evidence="4">
    <location>
        <begin position="31"/>
        <end position="75"/>
    </location>
</feature>
<dbReference type="SMART" id="SM00443">
    <property type="entry name" value="G_patch"/>
    <property type="match status" value="1"/>
</dbReference>
<evidence type="ECO:0000256" key="4">
    <source>
        <dbReference type="SAM" id="MobiDB-lite"/>
    </source>
</evidence>
<protein>
    <recommendedName>
        <fullName evidence="2">G patch domain-containing protein 11</fullName>
    </recommendedName>
    <alternativeName>
        <fullName evidence="3">Coiled-coil domain-containing protein 75</fullName>
    </alternativeName>
</protein>
<feature type="compositionally biased region" description="Acidic residues" evidence="4">
    <location>
        <begin position="199"/>
        <end position="218"/>
    </location>
</feature>
<dbReference type="EMBL" id="JAZDUA010000041">
    <property type="protein sequence ID" value="KAK7871243.1"/>
    <property type="molecule type" value="Genomic_DNA"/>
</dbReference>
<comment type="caution">
    <text evidence="6">The sequence shown here is derived from an EMBL/GenBank/DDBJ whole genome shotgun (WGS) entry which is preliminary data.</text>
</comment>
<feature type="domain" description="G-patch" evidence="5">
    <location>
        <begin position="75"/>
        <end position="121"/>
    </location>
</feature>
<organism evidence="6 7">
    <name type="scientific">Gryllus longicercus</name>
    <dbReference type="NCBI Taxonomy" id="2509291"/>
    <lineage>
        <taxon>Eukaryota</taxon>
        <taxon>Metazoa</taxon>
        <taxon>Ecdysozoa</taxon>
        <taxon>Arthropoda</taxon>
        <taxon>Hexapoda</taxon>
        <taxon>Insecta</taxon>
        <taxon>Pterygota</taxon>
        <taxon>Neoptera</taxon>
        <taxon>Polyneoptera</taxon>
        <taxon>Orthoptera</taxon>
        <taxon>Ensifera</taxon>
        <taxon>Gryllidea</taxon>
        <taxon>Grylloidea</taxon>
        <taxon>Gryllidae</taxon>
        <taxon>Gryllinae</taxon>
        <taxon>Gryllus</taxon>
    </lineage>
</organism>
<feature type="compositionally biased region" description="Basic and acidic residues" evidence="4">
    <location>
        <begin position="35"/>
        <end position="51"/>
    </location>
</feature>
<evidence type="ECO:0000256" key="1">
    <source>
        <dbReference type="ARBA" id="ARBA00007140"/>
    </source>
</evidence>
<reference evidence="6 7" key="1">
    <citation type="submission" date="2024-03" db="EMBL/GenBank/DDBJ databases">
        <title>The genome assembly and annotation of the cricket Gryllus longicercus Weissman &amp; Gray.</title>
        <authorList>
            <person name="Szrajer S."/>
            <person name="Gray D."/>
            <person name="Ylla G."/>
        </authorList>
    </citation>
    <scope>NUCLEOTIDE SEQUENCE [LARGE SCALE GENOMIC DNA]</scope>
    <source>
        <strain evidence="6">DAG 2021-001</strain>
        <tissue evidence="6">Whole body minus gut</tissue>
    </source>
</reference>
<dbReference type="Pfam" id="PF01585">
    <property type="entry name" value="G-patch"/>
    <property type="match status" value="1"/>
</dbReference>
<feature type="region of interest" description="Disordered" evidence="4">
    <location>
        <begin position="194"/>
        <end position="218"/>
    </location>
</feature>
<dbReference type="PANTHER" id="PTHR21032">
    <property type="entry name" value="G PATCH DOMAIN-CONTAINING PROTEIN 11"/>
    <property type="match status" value="1"/>
</dbReference>
<keyword evidence="7" id="KW-1185">Reference proteome</keyword>
<evidence type="ECO:0000256" key="2">
    <source>
        <dbReference type="ARBA" id="ARBA00021978"/>
    </source>
</evidence>
<dbReference type="GO" id="GO:0003676">
    <property type="term" value="F:nucleic acid binding"/>
    <property type="evidence" value="ECO:0007669"/>
    <property type="project" value="InterPro"/>
</dbReference>
<gene>
    <name evidence="6" type="ORF">R5R35_007532</name>
</gene>
<feature type="compositionally biased region" description="Basic and acidic residues" evidence="4">
    <location>
        <begin position="58"/>
        <end position="67"/>
    </location>
</feature>
<dbReference type="PROSITE" id="PS50174">
    <property type="entry name" value="G_PATCH"/>
    <property type="match status" value="1"/>
</dbReference>
<name>A0AAN9Z7I7_9ORTH</name>
<sequence length="267" mass="30832">MSSDEECDYMSEKFLTDCASQDVRPGLLFNRSQKRSHEMLKKQTRTNEENKKRFRPTKHVEEERRQEGLSQALDSSNKGFALLQKMGYKPGSAIGKTGGGRVDPIRIEVKADRHGLGREAALREVAIRKAHLRKQALQRREQLTSVDSYRSRLARQQAEKMMEADLFKSQKVCQQLDTEKNEEVPTEPWFWPAVKKDEEQGEEEAEDTTEDTADESETAIEFETQEKLEILTLYLRKAHLYCIWCGTKYDDDADLSQNCPGPTRDDH</sequence>